<evidence type="ECO:0008006" key="4">
    <source>
        <dbReference type="Google" id="ProtNLM"/>
    </source>
</evidence>
<keyword evidence="3" id="KW-1185">Reference proteome</keyword>
<reference evidence="2 3" key="2">
    <citation type="journal article" date="2013" name="PLoS ONE">
        <title>Whole genome mapping and re-organization of the nuclear and mitochondrial genomes of Babesia microti isolates.</title>
        <authorList>
            <person name="Cornillot E."/>
            <person name="Dassouli A."/>
            <person name="Garg A."/>
            <person name="Pachikara N."/>
            <person name="Randazzo S."/>
            <person name="Depoix D."/>
            <person name="Carcy B."/>
            <person name="Delbecq S."/>
            <person name="Frutos R."/>
            <person name="Silva J.C."/>
            <person name="Sutton R."/>
            <person name="Krause P.J."/>
            <person name="Mamoun C.B."/>
        </authorList>
    </citation>
    <scope>NUCLEOTIDE SEQUENCE [LARGE SCALE GENOMIC DNA]</scope>
    <source>
        <strain evidence="2 3">RI</strain>
    </source>
</reference>
<dbReference type="AlphaFoldDB" id="A0A1N6LXB4"/>
<feature type="compositionally biased region" description="Basic residues" evidence="1">
    <location>
        <begin position="1"/>
        <end position="19"/>
    </location>
</feature>
<dbReference type="RefSeq" id="XP_021337596.1">
    <property type="nucleotide sequence ID" value="XM_021482332.1"/>
</dbReference>
<dbReference type="VEuPathDB" id="PiroplasmaDB:BmR1_04g04980"/>
<dbReference type="KEGG" id="bmic:BmR1_04g04980"/>
<feature type="region of interest" description="Disordered" evidence="1">
    <location>
        <begin position="245"/>
        <end position="292"/>
    </location>
</feature>
<feature type="compositionally biased region" description="Basic and acidic residues" evidence="1">
    <location>
        <begin position="248"/>
        <end position="273"/>
    </location>
</feature>
<dbReference type="OrthoDB" id="366435at2759"/>
<feature type="region of interest" description="Disordered" evidence="1">
    <location>
        <begin position="1"/>
        <end position="83"/>
    </location>
</feature>
<feature type="compositionally biased region" description="Basic and acidic residues" evidence="1">
    <location>
        <begin position="137"/>
        <end position="152"/>
    </location>
</feature>
<dbReference type="Proteomes" id="UP000002899">
    <property type="component" value="Chromosome IV"/>
</dbReference>
<dbReference type="Gene3D" id="1.25.10.10">
    <property type="entry name" value="Leucine-rich Repeat Variant"/>
    <property type="match status" value="1"/>
</dbReference>
<accession>A0A1N6LXB4</accession>
<feature type="compositionally biased region" description="Polar residues" evidence="1">
    <location>
        <begin position="50"/>
        <end position="76"/>
    </location>
</feature>
<evidence type="ECO:0000313" key="2">
    <source>
        <dbReference type="EMBL" id="SIO73502.1"/>
    </source>
</evidence>
<reference evidence="2 3" key="3">
    <citation type="journal article" date="2016" name="Sci. Rep.">
        <title>Genome-wide diversity and gene expression profiling of Babesia microti isolates identify polymorphic genes that mediate host-pathogen interactions.</title>
        <authorList>
            <person name="Silva J.C."/>
            <person name="Cornillot E."/>
            <person name="McCracken C."/>
            <person name="Usmani-Brown S."/>
            <person name="Dwivedi A."/>
            <person name="Ifeonu O.O."/>
            <person name="Crabtree J."/>
            <person name="Gotia H.T."/>
            <person name="Virji A.Z."/>
            <person name="Reynes C."/>
            <person name="Colinge J."/>
            <person name="Kumar V."/>
            <person name="Lawres L."/>
            <person name="Pazzi J.E."/>
            <person name="Pablo J.V."/>
            <person name="Hung C."/>
            <person name="Brancato J."/>
            <person name="Kumari P."/>
            <person name="Orvis J."/>
            <person name="Tretina K."/>
            <person name="Chibucos M."/>
            <person name="Ott S."/>
            <person name="Sadzewicz L."/>
            <person name="Sengamalay N."/>
            <person name="Shetty A.C."/>
            <person name="Su Q."/>
            <person name="Tallon L."/>
            <person name="Fraser C.M."/>
            <person name="Frutos R."/>
            <person name="Molina D.M."/>
            <person name="Krause P.J."/>
            <person name="Ben Mamoun C."/>
        </authorList>
    </citation>
    <scope>NUCLEOTIDE SEQUENCE [LARGE SCALE GENOMIC DNA]</scope>
    <source>
        <strain evidence="2 3">RI</strain>
    </source>
</reference>
<sequence length="587" mass="66778">MGNCASRRKPKSKPKKQSKPIKTETKVINNVDTKSKLEKVKPKNEEHESTSNPTASKEPTWPSEKSNIYNKNSSPKNVVITKSKRIPVRNPKLYNEDIPIQPAKGANLKSWWNESNEFPLTEHEVTKPVGFNNTDTLRNDHESNRLTRDSVPKPRNRNGMDYIDKFNNKGNVCSHRGRNNDINDDGYNNDMRGSGRKVFNDDGAAKSTSSKAPSIIASIHDFDYQPDFLRSKIVAKINHLPQYDEEPLYDKPCHNEPKYSKDESHESCQDSKNQESYVHSPEENISFENKNSCDYNDKLNDTHYSNVDNYEEDILSQPSLIKYNRPRSTVRAQREINRLDPNALASANIQKELKKIPTIKESSWKELIKCQSEISKQAKRNASIMLKCDSKLLLDATRAIIVNSNSGRSNICKNSLLCLGELFYNFPNELATLVNDAIEKVIKKASQGSSDFIRMEANKTLVKICLKSAETKLITYLLGLYKYQQSCRTTILNCIIILFDRLGPEISNLRQLKEVAEITFMALSDGSQFVRKSANVLASLMGDHCNINMLLNKLHLKSEIRSLVERSISKYDSSMRGKFIQKISSIS</sequence>
<name>A0A1N6LXB4_BABMR</name>
<proteinExistence type="predicted"/>
<dbReference type="InterPro" id="IPR016024">
    <property type="entry name" value="ARM-type_fold"/>
</dbReference>
<feature type="compositionally biased region" description="Basic and acidic residues" evidence="1">
    <location>
        <begin position="33"/>
        <end position="49"/>
    </location>
</feature>
<evidence type="ECO:0000313" key="3">
    <source>
        <dbReference type="Proteomes" id="UP000002899"/>
    </source>
</evidence>
<dbReference type="SUPFAM" id="SSF48371">
    <property type="entry name" value="ARM repeat"/>
    <property type="match status" value="1"/>
</dbReference>
<reference evidence="2 3" key="1">
    <citation type="journal article" date="2012" name="Nucleic Acids Res.">
        <title>Sequencing of the smallest Apicomplexan genome from the human pathogen Babesia microti.</title>
        <authorList>
            <person name="Cornillot E."/>
            <person name="Hadj-Kaddour K."/>
            <person name="Dassouli A."/>
            <person name="Noel B."/>
            <person name="Ranwez V."/>
            <person name="Vacherie B."/>
            <person name="Augagneur Y."/>
            <person name="Bres V."/>
            <person name="Duclos A."/>
            <person name="Randazzo S."/>
            <person name="Carcy B."/>
            <person name="Debierre-Grockiego F."/>
            <person name="Delbecq S."/>
            <person name="Moubri-Menage K."/>
            <person name="Shams-Eldin H."/>
            <person name="Usmani-Brown S."/>
            <person name="Bringaud F."/>
            <person name="Wincker P."/>
            <person name="Vivares C.P."/>
            <person name="Schwarz R.T."/>
            <person name="Schetters T.P."/>
            <person name="Krause P.J."/>
            <person name="Gorenflot A."/>
            <person name="Berry V."/>
            <person name="Barbe V."/>
            <person name="Ben Mamoun C."/>
        </authorList>
    </citation>
    <scope>NUCLEOTIDE SEQUENCE [LARGE SCALE GENOMIC DNA]</scope>
    <source>
        <strain evidence="2 3">RI</strain>
    </source>
</reference>
<evidence type="ECO:0000256" key="1">
    <source>
        <dbReference type="SAM" id="MobiDB-lite"/>
    </source>
</evidence>
<organism evidence="2 3">
    <name type="scientific">Babesia microti (strain RI)</name>
    <dbReference type="NCBI Taxonomy" id="1133968"/>
    <lineage>
        <taxon>Eukaryota</taxon>
        <taxon>Sar</taxon>
        <taxon>Alveolata</taxon>
        <taxon>Apicomplexa</taxon>
        <taxon>Aconoidasida</taxon>
        <taxon>Piroplasmida</taxon>
        <taxon>Babesiidae</taxon>
        <taxon>Babesia</taxon>
    </lineage>
</organism>
<dbReference type="GeneID" id="24425641"/>
<protein>
    <recommendedName>
        <fullName evidence="4">TOG domain-containing protein</fullName>
    </recommendedName>
</protein>
<dbReference type="EMBL" id="LN871599">
    <property type="protein sequence ID" value="SIO73502.1"/>
    <property type="molecule type" value="Genomic_DNA"/>
</dbReference>
<dbReference type="InterPro" id="IPR011989">
    <property type="entry name" value="ARM-like"/>
</dbReference>
<feature type="region of interest" description="Disordered" evidence="1">
    <location>
        <begin position="174"/>
        <end position="210"/>
    </location>
</feature>
<feature type="region of interest" description="Disordered" evidence="1">
    <location>
        <begin position="128"/>
        <end position="160"/>
    </location>
</feature>